<reference evidence="2" key="2">
    <citation type="submission" date="2023-06" db="EMBL/GenBank/DDBJ databases">
        <authorList>
            <consortium name="Lawrence Berkeley National Laboratory"/>
            <person name="Haridas S."/>
            <person name="Hensen N."/>
            <person name="Bonometti L."/>
            <person name="Westerberg I."/>
            <person name="Brannstrom I.O."/>
            <person name="Guillou S."/>
            <person name="Cros-Aarteil S."/>
            <person name="Calhoun S."/>
            <person name="Kuo A."/>
            <person name="Mondo S."/>
            <person name="Pangilinan J."/>
            <person name="Riley R."/>
            <person name="LaButti K."/>
            <person name="Andreopoulos B."/>
            <person name="Lipzen A."/>
            <person name="Chen C."/>
            <person name="Yanf M."/>
            <person name="Daum C."/>
            <person name="Ng V."/>
            <person name="Clum A."/>
            <person name="Steindorff A."/>
            <person name="Ohm R."/>
            <person name="Martin F."/>
            <person name="Silar P."/>
            <person name="Natvig D."/>
            <person name="Lalanne C."/>
            <person name="Gautier V."/>
            <person name="Ament-velasquez S.L."/>
            <person name="Kruys A."/>
            <person name="Hutchinson M.I."/>
            <person name="Powell A.J."/>
            <person name="Barry K."/>
            <person name="Miller A.N."/>
            <person name="Grigoriev I.V."/>
            <person name="Debuchy R."/>
            <person name="Gladieux P."/>
            <person name="Thoren M.H."/>
            <person name="Johannesson H."/>
        </authorList>
    </citation>
    <scope>NUCLEOTIDE SEQUENCE</scope>
    <source>
        <strain evidence="2">CBS 232.78</strain>
    </source>
</reference>
<feature type="compositionally biased region" description="Polar residues" evidence="1">
    <location>
        <begin position="231"/>
        <end position="242"/>
    </location>
</feature>
<feature type="compositionally biased region" description="Basic and acidic residues" evidence="1">
    <location>
        <begin position="203"/>
        <end position="216"/>
    </location>
</feature>
<reference evidence="2" key="1">
    <citation type="journal article" date="2023" name="Mol. Phylogenet. Evol.">
        <title>Genome-scale phylogeny and comparative genomics of the fungal order Sordariales.</title>
        <authorList>
            <person name="Hensen N."/>
            <person name="Bonometti L."/>
            <person name="Westerberg I."/>
            <person name="Brannstrom I.O."/>
            <person name="Guillou S."/>
            <person name="Cros-Aarteil S."/>
            <person name="Calhoun S."/>
            <person name="Haridas S."/>
            <person name="Kuo A."/>
            <person name="Mondo S."/>
            <person name="Pangilinan J."/>
            <person name="Riley R."/>
            <person name="LaButti K."/>
            <person name="Andreopoulos B."/>
            <person name="Lipzen A."/>
            <person name="Chen C."/>
            <person name="Yan M."/>
            <person name="Daum C."/>
            <person name="Ng V."/>
            <person name="Clum A."/>
            <person name="Steindorff A."/>
            <person name="Ohm R.A."/>
            <person name="Martin F."/>
            <person name="Silar P."/>
            <person name="Natvig D.O."/>
            <person name="Lalanne C."/>
            <person name="Gautier V."/>
            <person name="Ament-Velasquez S.L."/>
            <person name="Kruys A."/>
            <person name="Hutchinson M.I."/>
            <person name="Powell A.J."/>
            <person name="Barry K."/>
            <person name="Miller A.N."/>
            <person name="Grigoriev I.V."/>
            <person name="Debuchy R."/>
            <person name="Gladieux P."/>
            <person name="Hiltunen Thoren M."/>
            <person name="Johannesson H."/>
        </authorList>
    </citation>
    <scope>NUCLEOTIDE SEQUENCE</scope>
    <source>
        <strain evidence="2">CBS 232.78</strain>
    </source>
</reference>
<sequence length="401" mass="44818">MPFPSKDWFRRRQRELDEGRPLPPHFALRDRFSIPSDSTDLPDSQDNVSERSSTTIADAEIEITDEEEPGQDTDDANSVASTAGLSVKACVSEPYDYLFTPHEMRIIMALKNNSVFDESLELESMGDENIETLIDFIKNTMDLMKTPEMGPDEVFDVQVNRHGMRVVLAALAQAIVAKDAAEGAKLPTQPAQASTSIAATPEPAEKDTRGKKRGYDDMSMSSSARRFAVPSESSQKKLSPTSILASHPNARSFCEASVGNYKWGFDTLLEIGEAVRTGDNVWRALHKLDVSTTSAKKCLHDMEMDYDAMPDHTKALVPRAWFEQEQGTEVLRKRRKYGEVRFGKPTTEEPALPDGTSKRPFPGRAQRGFDLNRAIDSDRTMGEKSQRKPPGYSHDVLRDRD</sequence>
<accession>A0AAE0NGL8</accession>
<keyword evidence="3" id="KW-1185">Reference proteome</keyword>
<feature type="compositionally biased region" description="Acidic residues" evidence="1">
    <location>
        <begin position="59"/>
        <end position="75"/>
    </location>
</feature>
<feature type="compositionally biased region" description="Polar residues" evidence="1">
    <location>
        <begin position="189"/>
        <end position="198"/>
    </location>
</feature>
<name>A0AAE0NGL8_9PEZI</name>
<evidence type="ECO:0000313" key="3">
    <source>
        <dbReference type="Proteomes" id="UP001285441"/>
    </source>
</evidence>
<feature type="compositionally biased region" description="Basic and acidic residues" evidence="1">
    <location>
        <begin position="7"/>
        <end position="20"/>
    </location>
</feature>
<evidence type="ECO:0000313" key="2">
    <source>
        <dbReference type="EMBL" id="KAK3381110.1"/>
    </source>
</evidence>
<dbReference type="Proteomes" id="UP001285441">
    <property type="component" value="Unassembled WGS sequence"/>
</dbReference>
<gene>
    <name evidence="2" type="ORF">B0H63DRAFT_523843</name>
</gene>
<organism evidence="2 3">
    <name type="scientific">Podospora didyma</name>
    <dbReference type="NCBI Taxonomy" id="330526"/>
    <lineage>
        <taxon>Eukaryota</taxon>
        <taxon>Fungi</taxon>
        <taxon>Dikarya</taxon>
        <taxon>Ascomycota</taxon>
        <taxon>Pezizomycotina</taxon>
        <taxon>Sordariomycetes</taxon>
        <taxon>Sordariomycetidae</taxon>
        <taxon>Sordariales</taxon>
        <taxon>Podosporaceae</taxon>
        <taxon>Podospora</taxon>
    </lineage>
</organism>
<feature type="region of interest" description="Disordered" evidence="1">
    <location>
        <begin position="186"/>
        <end position="242"/>
    </location>
</feature>
<comment type="caution">
    <text evidence="2">The sequence shown here is derived from an EMBL/GenBank/DDBJ whole genome shotgun (WGS) entry which is preliminary data.</text>
</comment>
<dbReference type="EMBL" id="JAULSW010000005">
    <property type="protein sequence ID" value="KAK3381110.1"/>
    <property type="molecule type" value="Genomic_DNA"/>
</dbReference>
<feature type="compositionally biased region" description="Polar residues" evidence="1">
    <location>
        <begin position="35"/>
        <end position="53"/>
    </location>
</feature>
<feature type="region of interest" description="Disordered" evidence="1">
    <location>
        <begin position="1"/>
        <end position="78"/>
    </location>
</feature>
<protein>
    <submittedName>
        <fullName evidence="2">Uncharacterized protein</fullName>
    </submittedName>
</protein>
<dbReference type="AlphaFoldDB" id="A0AAE0NGL8"/>
<feature type="compositionally biased region" description="Basic and acidic residues" evidence="1">
    <location>
        <begin position="373"/>
        <end position="386"/>
    </location>
</feature>
<evidence type="ECO:0000256" key="1">
    <source>
        <dbReference type="SAM" id="MobiDB-lite"/>
    </source>
</evidence>
<proteinExistence type="predicted"/>
<feature type="region of interest" description="Disordered" evidence="1">
    <location>
        <begin position="341"/>
        <end position="401"/>
    </location>
</feature>